<dbReference type="RefSeq" id="WP_242375644.1">
    <property type="nucleotide sequence ID" value="NZ_JAKRKC020000001.1"/>
</dbReference>
<keyword evidence="2" id="KW-1185">Reference proteome</keyword>
<dbReference type="PANTHER" id="PTHR10138">
    <property type="entry name" value="TRYPTOPHAN 2,3-DIOXYGENASE"/>
    <property type="match status" value="1"/>
</dbReference>
<proteinExistence type="predicted"/>
<dbReference type="EMBL" id="JAKRKC020000001">
    <property type="protein sequence ID" value="MCK2216177.1"/>
    <property type="molecule type" value="Genomic_DNA"/>
</dbReference>
<dbReference type="InterPro" id="IPR004981">
    <property type="entry name" value="Trp_2_3_dOase"/>
</dbReference>
<dbReference type="Proteomes" id="UP001317259">
    <property type="component" value="Unassembled WGS sequence"/>
</dbReference>
<evidence type="ECO:0000313" key="1">
    <source>
        <dbReference type="EMBL" id="MCK2216177.1"/>
    </source>
</evidence>
<comment type="caution">
    <text evidence="1">The sequence shown here is derived from an EMBL/GenBank/DDBJ whole genome shotgun (WGS) entry which is preliminary data.</text>
</comment>
<reference evidence="1 2" key="1">
    <citation type="submission" date="2022-04" db="EMBL/GenBank/DDBJ databases">
        <title>Genome draft of Actinomadura sp. ATCC 31491.</title>
        <authorList>
            <person name="Shi X."/>
            <person name="Du Y."/>
        </authorList>
    </citation>
    <scope>NUCLEOTIDE SEQUENCE [LARGE SCALE GENOMIC DNA]</scope>
    <source>
        <strain evidence="1 2">ATCC 31491</strain>
    </source>
</reference>
<accession>A0ABT0FV19</accession>
<evidence type="ECO:0008006" key="3">
    <source>
        <dbReference type="Google" id="ProtNLM"/>
    </source>
</evidence>
<organism evidence="1 2">
    <name type="scientific">Actinomadura luzonensis</name>
    <dbReference type="NCBI Taxonomy" id="2805427"/>
    <lineage>
        <taxon>Bacteria</taxon>
        <taxon>Bacillati</taxon>
        <taxon>Actinomycetota</taxon>
        <taxon>Actinomycetes</taxon>
        <taxon>Streptosporangiales</taxon>
        <taxon>Thermomonosporaceae</taxon>
        <taxon>Actinomadura</taxon>
    </lineage>
</organism>
<evidence type="ECO:0000313" key="2">
    <source>
        <dbReference type="Proteomes" id="UP001317259"/>
    </source>
</evidence>
<gene>
    <name evidence="1" type="ORF">MF672_020580</name>
</gene>
<dbReference type="Gene3D" id="1.20.58.480">
    <property type="match status" value="2"/>
</dbReference>
<sequence length="417" mass="43874">MRATTNVGVGGLSPRALDETARCPSSALNSLAEWQETAGPAAFPFRPIVRHYQAVGRGRADAELVKALRVLAEQGCRRHGGGGRPAHGTILSSWLPCTFDQEDGDYDSYGAMPLLHQVAGTAAGGPDTGLDLQQVALLGDLLAFEAAAGRVCGSAPQQVRVRACLRALARAGELAPGAAGVTARFPGAPAADRAGELALLALEAVPPAVRLAAEITLLPMTPLHDEVMFIRSIQVFELVYRQVARCLERAVTALAGGDPAAAAAEVRGATARVAATGSLYRVLTTMPKESFAVIRSSTDGRSAIQSRAYREVERLSAPLPTERLPMELLRLDERPRPGRSLQEEYLAAGGGPRLDDLAAAMTGLDQAWHAMKRTHWGITLKIIGRVPGTGGSSGADYLREAAERPLFPALSPGGPHA</sequence>
<name>A0ABT0FV19_9ACTN</name>
<protein>
    <recommendedName>
        <fullName evidence="3">Tryptophan 2,3-dioxygenase</fullName>
    </recommendedName>
</protein>
<dbReference type="InterPro" id="IPR037217">
    <property type="entry name" value="Trp/Indoleamine_2_3_dOase-like"/>
</dbReference>
<dbReference type="PANTHER" id="PTHR10138:SF0">
    <property type="entry name" value="TRYPTOPHAN 2,3-DIOXYGENASE"/>
    <property type="match status" value="1"/>
</dbReference>
<dbReference type="SUPFAM" id="SSF140959">
    <property type="entry name" value="Indolic compounds 2,3-dioxygenase-like"/>
    <property type="match status" value="1"/>
</dbReference>